<protein>
    <submittedName>
        <fullName evidence="1">Uncharacterized protein</fullName>
    </submittedName>
</protein>
<name>A0A9P0CQN5_9CUCU</name>
<dbReference type="Proteomes" id="UP001153636">
    <property type="component" value="Chromosome 13"/>
</dbReference>
<sequence>MTKKIDQVKDNATEIWKTLKSILDSKGKEDFKDEILFSGKLVTGGEICERFNEFFIDSIGNIAKSINHTKTPKETVEIISIQSKMEKFDSSDGITISVLKAAFETI</sequence>
<proteinExistence type="predicted"/>
<organism evidence="1 2">
    <name type="scientific">Psylliodes chrysocephalus</name>
    <dbReference type="NCBI Taxonomy" id="3402493"/>
    <lineage>
        <taxon>Eukaryota</taxon>
        <taxon>Metazoa</taxon>
        <taxon>Ecdysozoa</taxon>
        <taxon>Arthropoda</taxon>
        <taxon>Hexapoda</taxon>
        <taxon>Insecta</taxon>
        <taxon>Pterygota</taxon>
        <taxon>Neoptera</taxon>
        <taxon>Endopterygota</taxon>
        <taxon>Coleoptera</taxon>
        <taxon>Polyphaga</taxon>
        <taxon>Cucujiformia</taxon>
        <taxon>Chrysomeloidea</taxon>
        <taxon>Chrysomelidae</taxon>
        <taxon>Galerucinae</taxon>
        <taxon>Alticini</taxon>
        <taxon>Psylliodes</taxon>
    </lineage>
</organism>
<keyword evidence="2" id="KW-1185">Reference proteome</keyword>
<accession>A0A9P0CQN5</accession>
<evidence type="ECO:0000313" key="2">
    <source>
        <dbReference type="Proteomes" id="UP001153636"/>
    </source>
</evidence>
<evidence type="ECO:0000313" key="1">
    <source>
        <dbReference type="EMBL" id="CAH1102947.1"/>
    </source>
</evidence>
<dbReference type="EMBL" id="OV651825">
    <property type="protein sequence ID" value="CAH1102947.1"/>
    <property type="molecule type" value="Genomic_DNA"/>
</dbReference>
<dbReference type="Gene3D" id="3.40.30.10">
    <property type="entry name" value="Glutaredoxin"/>
    <property type="match status" value="1"/>
</dbReference>
<dbReference type="AlphaFoldDB" id="A0A9P0CQN5"/>
<gene>
    <name evidence="1" type="ORF">PSYICH_LOCUS3802</name>
</gene>
<dbReference type="OrthoDB" id="6773285at2759"/>
<reference evidence="1" key="1">
    <citation type="submission" date="2022-01" db="EMBL/GenBank/DDBJ databases">
        <authorList>
            <person name="King R."/>
        </authorList>
    </citation>
    <scope>NUCLEOTIDE SEQUENCE</scope>
</reference>